<keyword evidence="1" id="KW-0430">Lectin</keyword>
<dbReference type="PROSITE" id="PS51304">
    <property type="entry name" value="GALECTIN"/>
    <property type="match status" value="4"/>
</dbReference>
<feature type="region of interest" description="Disordered" evidence="2">
    <location>
        <begin position="430"/>
        <end position="451"/>
    </location>
</feature>
<feature type="compositionally biased region" description="Basic and acidic residues" evidence="2">
    <location>
        <begin position="192"/>
        <end position="223"/>
    </location>
</feature>
<dbReference type="Gene3D" id="2.60.120.200">
    <property type="match status" value="4"/>
</dbReference>
<dbReference type="SMART" id="SM00908">
    <property type="entry name" value="Gal-bind_lectin"/>
    <property type="match status" value="4"/>
</dbReference>
<keyword evidence="4" id="KW-1185">Reference proteome</keyword>
<feature type="compositionally biased region" description="Acidic residues" evidence="2">
    <location>
        <begin position="178"/>
        <end position="191"/>
    </location>
</feature>
<feature type="domain" description="Galectin" evidence="3">
    <location>
        <begin position="12"/>
        <end position="144"/>
    </location>
</feature>
<evidence type="ECO:0000259" key="3">
    <source>
        <dbReference type="PROSITE" id="PS51304"/>
    </source>
</evidence>
<gene>
    <name evidence="5" type="primary">LOC116947959</name>
</gene>
<reference evidence="5" key="1">
    <citation type="submission" date="2025-08" db="UniProtKB">
        <authorList>
            <consortium name="RefSeq"/>
        </authorList>
    </citation>
    <scope>IDENTIFICATION</scope>
    <source>
        <tissue evidence="5">Sperm</tissue>
    </source>
</reference>
<dbReference type="RefSeq" id="XP_032820197.1">
    <property type="nucleotide sequence ID" value="XM_032964306.1"/>
</dbReference>
<evidence type="ECO:0000313" key="5">
    <source>
        <dbReference type="RefSeq" id="XP_032820197.1"/>
    </source>
</evidence>
<feature type="region of interest" description="Disordered" evidence="2">
    <location>
        <begin position="176"/>
        <end position="287"/>
    </location>
</feature>
<dbReference type="AlphaFoldDB" id="A0AAJ7TLQ5"/>
<dbReference type="CDD" id="cd00070">
    <property type="entry name" value="GLECT"/>
    <property type="match status" value="4"/>
</dbReference>
<feature type="compositionally biased region" description="Gly residues" evidence="2">
    <location>
        <begin position="256"/>
        <end position="265"/>
    </location>
</feature>
<dbReference type="InterPro" id="IPR001079">
    <property type="entry name" value="Galectin_CRD"/>
</dbReference>
<evidence type="ECO:0000256" key="1">
    <source>
        <dbReference type="ARBA" id="ARBA00022734"/>
    </source>
</evidence>
<dbReference type="GO" id="GO:0030246">
    <property type="term" value="F:carbohydrate binding"/>
    <property type="evidence" value="ECO:0007669"/>
    <property type="project" value="UniProtKB-KW"/>
</dbReference>
<feature type="domain" description="Galectin" evidence="3">
    <location>
        <begin position="471"/>
        <end position="604"/>
    </location>
</feature>
<name>A0AAJ7TLQ5_PETMA</name>
<evidence type="ECO:0000256" key="2">
    <source>
        <dbReference type="SAM" id="MobiDB-lite"/>
    </source>
</evidence>
<accession>A0AAJ7TLQ5</accession>
<feature type="compositionally biased region" description="Low complexity" evidence="2">
    <location>
        <begin position="276"/>
        <end position="287"/>
    </location>
</feature>
<dbReference type="Proteomes" id="UP001318040">
    <property type="component" value="Chromosome 31"/>
</dbReference>
<dbReference type="SUPFAM" id="SSF49899">
    <property type="entry name" value="Concanavalin A-like lectins/glucanases"/>
    <property type="match status" value="4"/>
</dbReference>
<protein>
    <submittedName>
        <fullName evidence="5">Uncharacterized protein LOC116947959</fullName>
    </submittedName>
</protein>
<feature type="compositionally biased region" description="Acidic residues" evidence="2">
    <location>
        <begin position="228"/>
        <end position="239"/>
    </location>
</feature>
<sequence>METCTVMENPILPVSLPIRLYPGYVISVEGRVPEDSERFAVNLCAAEDVALHVNPRWGPDSDSQCLLVLNSRAGGAWGREERLAAAPWCRETDFKLSIAVDDEGYKVLLCDSSPVLEFAHRCALQTVDRLELKPTAHVSLLRVLAPACTDEELPPPVTPDSGDLSLQDAVSNLTVADTPEEGGPEAKEEEGADAKQEEGADAKQEEEPAKEEEAPAVEEKGSAPEEGGAGEEAEQEPVPEEEKPGPEEAAEEQGAGEQGGEGSGAAEGELGEEAGGEVAADAEGGKSADAAAAAVELSVPHDGVIDGGLHPGWSLTLEGAVPAEANRFAVNLIREGGQDIALHVNPRFSADGGGALVRNAKIGGAWGAEERGGVNPFTRGETFTLEVSCGESNLALKVGGEPVCDFAHRVGELASVTAFSVEGDVTLTAVRQGDLPPPPQPPATKSSQPRVQEEHCWIMMEALRSVVNPTLPYSLPVRLHPGHVVYIEGRVPKDSEGFTVNLCGRNAVALKADLRFDAKPLAGSRCLLTLNAKINATWGQEEQRTGLPLFREVDFQLSISIKEEGYQVMCNDSSVVHFAHRFELHWVDRLVLNPTAYIFKLRILAPLGTNTIKYGSDIVGGLFPGKTIVIDGCVPPKAKRFALNLLQCRTGNVALQVNPRFDDEDDGEVVVRNARINGRWGEEERFCRVPFPFAQGQAFLLEVICEEAHFVVKVNHAVVFTFTHRIKALASITCFFVYGDVSVH</sequence>
<organism evidence="4 5">
    <name type="scientific">Petromyzon marinus</name>
    <name type="common">Sea lamprey</name>
    <dbReference type="NCBI Taxonomy" id="7757"/>
    <lineage>
        <taxon>Eukaryota</taxon>
        <taxon>Metazoa</taxon>
        <taxon>Chordata</taxon>
        <taxon>Craniata</taxon>
        <taxon>Vertebrata</taxon>
        <taxon>Cyclostomata</taxon>
        <taxon>Hyperoartia</taxon>
        <taxon>Petromyzontiformes</taxon>
        <taxon>Petromyzontidae</taxon>
        <taxon>Petromyzon</taxon>
    </lineage>
</organism>
<dbReference type="PANTHER" id="PTHR11346">
    <property type="entry name" value="GALECTIN"/>
    <property type="match status" value="1"/>
</dbReference>
<proteinExistence type="predicted"/>
<evidence type="ECO:0000313" key="4">
    <source>
        <dbReference type="Proteomes" id="UP001318040"/>
    </source>
</evidence>
<feature type="domain" description="Galectin" evidence="3">
    <location>
        <begin position="301"/>
        <end position="433"/>
    </location>
</feature>
<dbReference type="PANTHER" id="PTHR11346:SF189">
    <property type="entry name" value="GALECTIN"/>
    <property type="match status" value="1"/>
</dbReference>
<dbReference type="InterPro" id="IPR013320">
    <property type="entry name" value="ConA-like_dom_sf"/>
</dbReference>
<dbReference type="InterPro" id="IPR044156">
    <property type="entry name" value="Galectin-like"/>
</dbReference>
<feature type="domain" description="Galectin" evidence="3">
    <location>
        <begin position="614"/>
        <end position="744"/>
    </location>
</feature>
<dbReference type="Pfam" id="PF00337">
    <property type="entry name" value="Gal-bind_lectin"/>
    <property type="match status" value="4"/>
</dbReference>
<dbReference type="SMART" id="SM00276">
    <property type="entry name" value="GLECT"/>
    <property type="match status" value="4"/>
</dbReference>
<dbReference type="KEGG" id="pmrn:116947959"/>